<proteinExistence type="predicted"/>
<dbReference type="InterPro" id="IPR039430">
    <property type="entry name" value="Thymidylate_kin-like_dom"/>
</dbReference>
<organism evidence="2">
    <name type="scientific">mine drainage metagenome</name>
    <dbReference type="NCBI Taxonomy" id="410659"/>
    <lineage>
        <taxon>unclassified sequences</taxon>
        <taxon>metagenomes</taxon>
        <taxon>ecological metagenomes</taxon>
    </lineage>
</organism>
<dbReference type="AlphaFoldDB" id="T1AN89"/>
<evidence type="ECO:0000259" key="1">
    <source>
        <dbReference type="Pfam" id="PF02223"/>
    </source>
</evidence>
<feature type="non-terminal residue" evidence="2">
    <location>
        <position position="1"/>
    </location>
</feature>
<dbReference type="Gene3D" id="3.40.50.300">
    <property type="entry name" value="P-loop containing nucleotide triphosphate hydrolases"/>
    <property type="match status" value="1"/>
</dbReference>
<comment type="caution">
    <text evidence="2">The sequence shown here is derived from an EMBL/GenBank/DDBJ whole genome shotgun (WGS) entry which is preliminary data.</text>
</comment>
<feature type="domain" description="Thymidylate kinase-like" evidence="1">
    <location>
        <begin position="10"/>
        <end position="114"/>
    </location>
</feature>
<reference evidence="2" key="2">
    <citation type="journal article" date="2014" name="ISME J.">
        <title>Microbial stratification in low pH oxic and suboxic macroscopic growths along an acid mine drainage.</title>
        <authorList>
            <person name="Mendez-Garcia C."/>
            <person name="Mesa V."/>
            <person name="Sprenger R.R."/>
            <person name="Richter M."/>
            <person name="Diez M.S."/>
            <person name="Solano J."/>
            <person name="Bargiela R."/>
            <person name="Golyshina O.V."/>
            <person name="Manteca A."/>
            <person name="Ramos J.L."/>
            <person name="Gallego J.R."/>
            <person name="Llorente I."/>
            <person name="Martins Dos Santos V.A."/>
            <person name="Jensen O.N."/>
            <person name="Pelaez A.I."/>
            <person name="Sanchez J."/>
            <person name="Ferrer M."/>
        </authorList>
    </citation>
    <scope>NUCLEOTIDE SEQUENCE</scope>
</reference>
<reference evidence="2" key="1">
    <citation type="submission" date="2013-08" db="EMBL/GenBank/DDBJ databases">
        <authorList>
            <person name="Mendez C."/>
            <person name="Richter M."/>
            <person name="Ferrer M."/>
            <person name="Sanchez J."/>
        </authorList>
    </citation>
    <scope>NUCLEOTIDE SEQUENCE</scope>
</reference>
<name>T1AN89_9ZZZZ</name>
<evidence type="ECO:0000313" key="2">
    <source>
        <dbReference type="EMBL" id="EQD58862.1"/>
    </source>
</evidence>
<dbReference type="GO" id="GO:0016301">
    <property type="term" value="F:kinase activity"/>
    <property type="evidence" value="ECO:0007669"/>
    <property type="project" value="UniProtKB-KW"/>
</dbReference>
<dbReference type="InterPro" id="IPR027417">
    <property type="entry name" value="P-loop_NTPase"/>
</dbReference>
<sequence>AVRSEDMKGLAPSLARKDTVVVSDRGYPSTITYAESNGPNEEYARFLKFINSRFPKPDILFVLKAPAEALLQRVQKRGGPEERFDRLETIRNLINSYERNYPDAVYIDASQSRMGVRAELLMHTMKLLRRTDVKPIYRTANDD</sequence>
<dbReference type="EMBL" id="AUZZ01002812">
    <property type="protein sequence ID" value="EQD58862.1"/>
    <property type="molecule type" value="Genomic_DNA"/>
</dbReference>
<protein>
    <submittedName>
        <fullName evidence="2">Thymidylate kinase</fullName>
    </submittedName>
</protein>
<dbReference type="Pfam" id="PF02223">
    <property type="entry name" value="Thymidylate_kin"/>
    <property type="match status" value="1"/>
</dbReference>
<accession>T1AN89</accession>
<keyword evidence="2" id="KW-0808">Transferase</keyword>
<dbReference type="SUPFAM" id="SSF52540">
    <property type="entry name" value="P-loop containing nucleoside triphosphate hydrolases"/>
    <property type="match status" value="1"/>
</dbReference>
<keyword evidence="2" id="KW-0418">Kinase</keyword>
<gene>
    <name evidence="2" type="ORF">B2A_04209</name>
</gene>